<proteinExistence type="predicted"/>
<evidence type="ECO:0000313" key="2">
    <source>
        <dbReference type="Proteomes" id="UP000240978"/>
    </source>
</evidence>
<dbReference type="AlphaFoldDB" id="A0A2P8GAP6"/>
<dbReference type="OrthoDB" id="681110at2"/>
<gene>
    <name evidence="1" type="ORF">CLV42_105338</name>
</gene>
<keyword evidence="2" id="KW-1185">Reference proteome</keyword>
<dbReference type="EMBL" id="PYGK01000005">
    <property type="protein sequence ID" value="PSL30975.1"/>
    <property type="molecule type" value="Genomic_DNA"/>
</dbReference>
<organism evidence="1 2">
    <name type="scientific">Chitinophaga ginsengisoli</name>
    <dbReference type="NCBI Taxonomy" id="363837"/>
    <lineage>
        <taxon>Bacteria</taxon>
        <taxon>Pseudomonadati</taxon>
        <taxon>Bacteroidota</taxon>
        <taxon>Chitinophagia</taxon>
        <taxon>Chitinophagales</taxon>
        <taxon>Chitinophagaceae</taxon>
        <taxon>Chitinophaga</taxon>
    </lineage>
</organism>
<reference evidence="1 2" key="1">
    <citation type="submission" date="2018-03" db="EMBL/GenBank/DDBJ databases">
        <title>Genomic Encyclopedia of Archaeal and Bacterial Type Strains, Phase II (KMG-II): from individual species to whole genera.</title>
        <authorList>
            <person name="Goeker M."/>
        </authorList>
    </citation>
    <scope>NUCLEOTIDE SEQUENCE [LARGE SCALE GENOMIC DNA]</scope>
    <source>
        <strain evidence="1 2">DSM 18107</strain>
    </source>
</reference>
<protein>
    <submittedName>
        <fullName evidence="1">Uncharacterized protein</fullName>
    </submittedName>
</protein>
<name>A0A2P8GAP6_9BACT</name>
<dbReference type="RefSeq" id="WP_106602804.1">
    <property type="nucleotide sequence ID" value="NZ_PYGK01000005.1"/>
</dbReference>
<sequence>MKKAKIILSTIVLLAVMGMVLSAFVSKRFTGNPFYTLTYYYSTHSTIYYHPVPFVAPHPFFYVTNVGIPDTYAVYTTGVEPGVVRTLTRLGGSETITIPVWLGPSYPTVTTFAF</sequence>
<comment type="caution">
    <text evidence="1">The sequence shown here is derived from an EMBL/GenBank/DDBJ whole genome shotgun (WGS) entry which is preliminary data.</text>
</comment>
<accession>A0A2P8GAP6</accession>
<dbReference type="Proteomes" id="UP000240978">
    <property type="component" value="Unassembled WGS sequence"/>
</dbReference>
<evidence type="ECO:0000313" key="1">
    <source>
        <dbReference type="EMBL" id="PSL30975.1"/>
    </source>
</evidence>